<protein>
    <submittedName>
        <fullName evidence="1">Uncharacterized protein</fullName>
    </submittedName>
</protein>
<proteinExistence type="predicted"/>
<dbReference type="Proteomes" id="UP000177080">
    <property type="component" value="Unassembled WGS sequence"/>
</dbReference>
<dbReference type="AlphaFoldDB" id="A0A1F4ZBH7"/>
<reference evidence="1 2" key="1">
    <citation type="journal article" date="2016" name="Nat. Commun.">
        <title>Thousands of microbial genomes shed light on interconnected biogeochemical processes in an aquifer system.</title>
        <authorList>
            <person name="Anantharaman K."/>
            <person name="Brown C.T."/>
            <person name="Hug L.A."/>
            <person name="Sharon I."/>
            <person name="Castelle C.J."/>
            <person name="Probst A.J."/>
            <person name="Thomas B.C."/>
            <person name="Singh A."/>
            <person name="Wilkins M.J."/>
            <person name="Karaoz U."/>
            <person name="Brodie E.L."/>
            <person name="Williams K.H."/>
            <person name="Hubbard S.S."/>
            <person name="Banfield J.F."/>
        </authorList>
    </citation>
    <scope>NUCLEOTIDE SEQUENCE [LARGE SCALE GENOMIC DNA]</scope>
</reference>
<dbReference type="EMBL" id="MEXN01000005">
    <property type="protein sequence ID" value="OGD03690.1"/>
    <property type="molecule type" value="Genomic_DNA"/>
</dbReference>
<name>A0A1F4ZBH7_9BACT</name>
<evidence type="ECO:0000313" key="2">
    <source>
        <dbReference type="Proteomes" id="UP000177080"/>
    </source>
</evidence>
<accession>A0A1F4ZBH7</accession>
<sequence length="317" mass="33436">MTTLTSGETTVGAQNLGRESLVSWKGSVGGAFELIKNGGLIVLGARMGVELAGQLPPEAWNLLSTYAQHFTGAGRESAEVMVAGGVVVGSALAVPAVEWAVESLAGLRRRKEKKFELDVRGGVSEKSRGVYHMAMAELPKNLSAEEIQKAVPRTIVEYLAARGVEGGLSGDKLDKGVEAVAQAMRVIEGDPALKKELNAKYSMPGREPNPVGQDLTEREKVYLGGRMFQQAALENHVDGERVSDNLKLLGLDGNRTTYLDAVVGAVVGSEPVMKSSPVVKRLAELIRGGEDGGKVYDEAVNGIRGLMGGVGGRGRNG</sequence>
<gene>
    <name evidence="1" type="ORF">A2989_03345</name>
</gene>
<organism evidence="1 2">
    <name type="scientific">Candidatus Amesbacteria bacterium RIFCSPLOWO2_01_FULL_48_25</name>
    <dbReference type="NCBI Taxonomy" id="1797259"/>
    <lineage>
        <taxon>Bacteria</taxon>
        <taxon>Candidatus Amesiibacteriota</taxon>
    </lineage>
</organism>
<evidence type="ECO:0000313" key="1">
    <source>
        <dbReference type="EMBL" id="OGD03690.1"/>
    </source>
</evidence>
<dbReference type="STRING" id="1797259.A2989_03345"/>
<comment type="caution">
    <text evidence="1">The sequence shown here is derived from an EMBL/GenBank/DDBJ whole genome shotgun (WGS) entry which is preliminary data.</text>
</comment>